<comment type="caution">
    <text evidence="2">The sequence shown here is derived from an EMBL/GenBank/DDBJ whole genome shotgun (WGS) entry which is preliminary data.</text>
</comment>
<reference evidence="2" key="1">
    <citation type="journal article" date="2023" name="Science">
        <title>Genome structures resolve the early diversification of teleost fishes.</title>
        <authorList>
            <person name="Parey E."/>
            <person name="Louis A."/>
            <person name="Montfort J."/>
            <person name="Bouchez O."/>
            <person name="Roques C."/>
            <person name="Iampietro C."/>
            <person name="Lluch J."/>
            <person name="Castinel A."/>
            <person name="Donnadieu C."/>
            <person name="Desvignes T."/>
            <person name="Floi Bucao C."/>
            <person name="Jouanno E."/>
            <person name="Wen M."/>
            <person name="Mejri S."/>
            <person name="Dirks R."/>
            <person name="Jansen H."/>
            <person name="Henkel C."/>
            <person name="Chen W.J."/>
            <person name="Zahm M."/>
            <person name="Cabau C."/>
            <person name="Klopp C."/>
            <person name="Thompson A.W."/>
            <person name="Robinson-Rechavi M."/>
            <person name="Braasch I."/>
            <person name="Lecointre G."/>
            <person name="Bobe J."/>
            <person name="Postlethwait J.H."/>
            <person name="Berthelot C."/>
            <person name="Roest Crollius H."/>
            <person name="Guiguen Y."/>
        </authorList>
    </citation>
    <scope>NUCLEOTIDE SEQUENCE</scope>
    <source>
        <strain evidence="2">WJC10195</strain>
    </source>
</reference>
<feature type="region of interest" description="Disordered" evidence="1">
    <location>
        <begin position="33"/>
        <end position="99"/>
    </location>
</feature>
<protein>
    <submittedName>
        <fullName evidence="2">Uncharacterized protein</fullName>
    </submittedName>
</protein>
<sequence length="99" mass="11045">MSDPKVMSETGKDDLDLPAAEAMYQKVKRERMKGFAADSAPHPEADAREGSSEQRCRVGNNGARLADSETQPEMVPGEGQRRKPPWPQLIRLVGERQRL</sequence>
<dbReference type="Proteomes" id="UP001152622">
    <property type="component" value="Chromosome 11"/>
</dbReference>
<organism evidence="2 3">
    <name type="scientific">Synaphobranchus kaupii</name>
    <name type="common">Kaup's arrowtooth eel</name>
    <dbReference type="NCBI Taxonomy" id="118154"/>
    <lineage>
        <taxon>Eukaryota</taxon>
        <taxon>Metazoa</taxon>
        <taxon>Chordata</taxon>
        <taxon>Craniata</taxon>
        <taxon>Vertebrata</taxon>
        <taxon>Euteleostomi</taxon>
        <taxon>Actinopterygii</taxon>
        <taxon>Neopterygii</taxon>
        <taxon>Teleostei</taxon>
        <taxon>Anguilliformes</taxon>
        <taxon>Synaphobranchidae</taxon>
        <taxon>Synaphobranchus</taxon>
    </lineage>
</organism>
<evidence type="ECO:0000313" key="2">
    <source>
        <dbReference type="EMBL" id="KAJ8347178.1"/>
    </source>
</evidence>
<evidence type="ECO:0000256" key="1">
    <source>
        <dbReference type="SAM" id="MobiDB-lite"/>
    </source>
</evidence>
<evidence type="ECO:0000313" key="3">
    <source>
        <dbReference type="Proteomes" id="UP001152622"/>
    </source>
</evidence>
<proteinExistence type="predicted"/>
<gene>
    <name evidence="2" type="ORF">SKAU_G00285790</name>
</gene>
<accession>A0A9Q1EXW9</accession>
<name>A0A9Q1EXW9_SYNKA</name>
<keyword evidence="3" id="KW-1185">Reference proteome</keyword>
<feature type="compositionally biased region" description="Basic and acidic residues" evidence="1">
    <location>
        <begin position="41"/>
        <end position="56"/>
    </location>
</feature>
<dbReference type="EMBL" id="JAINUF010000011">
    <property type="protein sequence ID" value="KAJ8347178.1"/>
    <property type="molecule type" value="Genomic_DNA"/>
</dbReference>
<dbReference type="AlphaFoldDB" id="A0A9Q1EXW9"/>